<feature type="compositionally biased region" description="Polar residues" evidence="1">
    <location>
        <begin position="182"/>
        <end position="195"/>
    </location>
</feature>
<feature type="region of interest" description="Disordered" evidence="1">
    <location>
        <begin position="494"/>
        <end position="526"/>
    </location>
</feature>
<sequence length="526" mass="58651">MPDDLFGDRVPRAKRKKTARRACEADLRTASRRVKDVARFEDLYRLAATVESTSGPRPGRPPEYPPYVYVLFLALRGIHGSARYCAGDLQDKTVWKKIRKGVAHHLGKDEAKRLPKTGPSRHQWQHAQRKLLVPRLEELNDAFANLALTQALRQGLLPTDARRSWSGPQRHQLIAGDGTVAKSPTLSTTPYSIDPTTGEIRRHRVDPASSWQKEGGGDRDEDDKPTAPAEADSGTSGGEKEGGGEEAMVLGTKFVVFSTRHRGYFRRVFLNYRHVPHDQEGGEAAVALDLACAIIDEAEGCMGVLYDGAFRGMHRDVIARRGRLLINKQHKGAKPRYIRTVSYGRCRHELWSSGGRVHERAFLDDGTSTLLPLPVRRLERRASAHSHRWYHLLTIICPRGPHEHREPVGVTTTAGERDEGQSDAETGFHRAEHLLQIPDNTAVHQTLYGGREDTEAGFSQFDRSLWNRRMIAFGAEAQSLVVLGFLLAQNATSAARYQEDPTYSDADAEATDLSDSDSEPRRSLPS</sequence>
<proteinExistence type="predicted"/>
<evidence type="ECO:0000313" key="2">
    <source>
        <dbReference type="EMBL" id="EGX61124.1"/>
    </source>
</evidence>
<keyword evidence="3" id="KW-1185">Reference proteome</keyword>
<dbReference type="PATRIC" id="fig|700597.3.peg.912"/>
<evidence type="ECO:0000256" key="1">
    <source>
        <dbReference type="SAM" id="MobiDB-lite"/>
    </source>
</evidence>
<dbReference type="Proteomes" id="UP000004217">
    <property type="component" value="Unassembled WGS sequence"/>
</dbReference>
<organism evidence="2 3">
    <name type="scientific">Streptomyces zinciresistens K42</name>
    <dbReference type="NCBI Taxonomy" id="700597"/>
    <lineage>
        <taxon>Bacteria</taxon>
        <taxon>Bacillati</taxon>
        <taxon>Actinomycetota</taxon>
        <taxon>Actinomycetes</taxon>
        <taxon>Kitasatosporales</taxon>
        <taxon>Streptomycetaceae</taxon>
        <taxon>Streptomyces</taxon>
    </lineage>
</organism>
<evidence type="ECO:0000313" key="3">
    <source>
        <dbReference type="Proteomes" id="UP000004217"/>
    </source>
</evidence>
<protein>
    <recommendedName>
        <fullName evidence="4">Transposase</fullName>
    </recommendedName>
</protein>
<feature type="compositionally biased region" description="Basic and acidic residues" evidence="1">
    <location>
        <begin position="215"/>
        <end position="225"/>
    </location>
</feature>
<dbReference type="RefSeq" id="WP_007491896.1">
    <property type="nucleotide sequence ID" value="NZ_AGBF01000007.1"/>
</dbReference>
<feature type="region of interest" description="Disordered" evidence="1">
    <location>
        <begin position="161"/>
        <end position="245"/>
    </location>
</feature>
<evidence type="ECO:0008006" key="4">
    <source>
        <dbReference type="Google" id="ProtNLM"/>
    </source>
</evidence>
<gene>
    <name evidence="2" type="ORF">SZN_04706</name>
</gene>
<comment type="caution">
    <text evidence="2">The sequence shown here is derived from an EMBL/GenBank/DDBJ whole genome shotgun (WGS) entry which is preliminary data.</text>
</comment>
<feature type="compositionally biased region" description="Acidic residues" evidence="1">
    <location>
        <begin position="506"/>
        <end position="517"/>
    </location>
</feature>
<reference evidence="2 3" key="1">
    <citation type="submission" date="2011-08" db="EMBL/GenBank/DDBJ databases">
        <authorList>
            <person name="Lin Y."/>
            <person name="Hao X."/>
            <person name="Johnstone L."/>
            <person name="Miller S.J."/>
            <person name="Wei G."/>
            <person name="Rensing C."/>
        </authorList>
    </citation>
    <scope>NUCLEOTIDE SEQUENCE [LARGE SCALE GENOMIC DNA]</scope>
    <source>
        <strain evidence="2 3">K42</strain>
    </source>
</reference>
<dbReference type="AlphaFoldDB" id="G2G635"/>
<accession>G2G635</accession>
<name>G2G635_9ACTN</name>
<dbReference type="OrthoDB" id="3943503at2"/>
<dbReference type="EMBL" id="AGBF01000007">
    <property type="protein sequence ID" value="EGX61124.1"/>
    <property type="molecule type" value="Genomic_DNA"/>
</dbReference>